<comment type="caution">
    <text evidence="4">The sequence shown here is derived from an EMBL/GenBank/DDBJ whole genome shotgun (WGS) entry which is preliminary data.</text>
</comment>
<proteinExistence type="predicted"/>
<dbReference type="EMBL" id="SPSG01000437">
    <property type="protein sequence ID" value="TFV37846.1"/>
    <property type="molecule type" value="Genomic_DNA"/>
</dbReference>
<evidence type="ECO:0000259" key="2">
    <source>
        <dbReference type="Pfam" id="PF21929"/>
    </source>
</evidence>
<protein>
    <submittedName>
        <fullName evidence="4">Phage tail protein</fullName>
    </submittedName>
</protein>
<gene>
    <name evidence="4" type="ORF">E0L31_03800</name>
</gene>
<accession>A0A9X8VL54</accession>
<dbReference type="Pfam" id="PF22255">
    <property type="entry name" value="Gp44-like_2nd"/>
    <property type="match status" value="1"/>
</dbReference>
<feature type="domain" description="Baseplate hub protein gp44-like N-terminal" evidence="1">
    <location>
        <begin position="4"/>
        <end position="90"/>
    </location>
</feature>
<dbReference type="Gene3D" id="3.55.50.10">
    <property type="entry name" value="Baseplate protein-like domains"/>
    <property type="match status" value="1"/>
</dbReference>
<feature type="domain" description="Baseplate hub protein gp44/GpP-like second" evidence="3">
    <location>
        <begin position="92"/>
        <end position="175"/>
    </location>
</feature>
<feature type="domain" description="Baseplate hub protein gp44/GpP-like C-terminal" evidence="2">
    <location>
        <begin position="259"/>
        <end position="343"/>
    </location>
</feature>
<dbReference type="InterPro" id="IPR049354">
    <property type="entry name" value="GpP-like_N"/>
</dbReference>
<sequence length="357" mass="40069">MSDEVTLQVAGKVISGWDQVRVTRSIERLPSEFSLGLMDYYPGSGEKQLVMEGDPCVVRLGDDLLLTGYNDSWDAMISRANHEVYASGRSKCQDLVDCSAIWPNNVISQATPLQIAQKLAEPYGIAVNTDVGDLPIVPQFSLNWGESSQEVIDRMTRWAALLYYDLPDGSLWLTRVGTRRAASGVTMGENIQSASIHRSRNERFSEYIGVTMTTTPVAEVSPNAGYDPVTAATAQDPEVAKMRYRNRVILVESTMSTWAASQQCINWEMNRRYGRSLVLHVTIDNWRDSAGKLWEPNTLIPISIPQFGLQDEHWLLGDVTFQKDNRGTTAQMVLMPPEAFAVEPYQFYNNILELNYQ</sequence>
<organism evidence="4">
    <name type="scientific">Serratia marcescens</name>
    <dbReference type="NCBI Taxonomy" id="615"/>
    <lineage>
        <taxon>Bacteria</taxon>
        <taxon>Pseudomonadati</taxon>
        <taxon>Pseudomonadota</taxon>
        <taxon>Gammaproteobacteria</taxon>
        <taxon>Enterobacterales</taxon>
        <taxon>Yersiniaceae</taxon>
        <taxon>Serratia</taxon>
    </lineage>
</organism>
<name>A0A9X8VL54_SERMA</name>
<dbReference type="InterPro" id="IPR053981">
    <property type="entry name" value="Gp44/GpP-like_2nd"/>
</dbReference>
<dbReference type="Gene3D" id="3.30.1920.10">
    <property type="entry name" value="Baseplate protein-like domains - 2 layer sandwich fold"/>
    <property type="match status" value="1"/>
</dbReference>
<dbReference type="PIRSF" id="PIRSF004440">
    <property type="entry name" value="GpP"/>
    <property type="match status" value="1"/>
</dbReference>
<dbReference type="InterPro" id="IPR053982">
    <property type="entry name" value="Gp44/GpP-like_C"/>
</dbReference>
<evidence type="ECO:0000259" key="3">
    <source>
        <dbReference type="Pfam" id="PF22255"/>
    </source>
</evidence>
<dbReference type="Gene3D" id="2.30.300.10">
    <property type="entry name" value="Baseplate protein-like domain - beta roll fold"/>
    <property type="match status" value="1"/>
</dbReference>
<dbReference type="InterPro" id="IPR026276">
    <property type="entry name" value="Baseplate_GpP"/>
</dbReference>
<dbReference type="RefSeq" id="WP_212563107.1">
    <property type="nucleotide sequence ID" value="NZ_SPSG02000032.1"/>
</dbReference>
<dbReference type="Pfam" id="PF21929">
    <property type="entry name" value="GpP_4th"/>
    <property type="match status" value="1"/>
</dbReference>
<evidence type="ECO:0000313" key="4">
    <source>
        <dbReference type="EMBL" id="TFV37846.1"/>
    </source>
</evidence>
<reference evidence="4" key="1">
    <citation type="submission" date="2019-03" db="EMBL/GenBank/DDBJ databases">
        <title>Serratia marcescens strain N2 draft genome.</title>
        <authorList>
            <person name="Yassin A."/>
            <person name="El-Kenawy N."/>
            <person name="Youssef N.H."/>
        </authorList>
    </citation>
    <scope>NUCLEOTIDE SEQUENCE [LARGE SCALE GENOMIC DNA]</scope>
    <source>
        <strain evidence="4">N2</strain>
    </source>
</reference>
<dbReference type="AlphaFoldDB" id="A0A9X8VL54"/>
<dbReference type="Pfam" id="PF21683">
    <property type="entry name" value="GpP-like_1st"/>
    <property type="match status" value="1"/>
</dbReference>
<evidence type="ECO:0000259" key="1">
    <source>
        <dbReference type="Pfam" id="PF21683"/>
    </source>
</evidence>
<dbReference type="InterPro" id="IPR023399">
    <property type="entry name" value="Baseplate-like_2-layer_sand"/>
</dbReference>
<dbReference type="SUPFAM" id="SSF69279">
    <property type="entry name" value="Phage tail proteins"/>
    <property type="match status" value="2"/>
</dbReference>